<evidence type="ECO:0000313" key="2">
    <source>
        <dbReference type="Proteomes" id="UP000523000"/>
    </source>
</evidence>
<accession>A0A839QJB7</accession>
<protein>
    <submittedName>
        <fullName evidence="1">Uncharacterized protein</fullName>
    </submittedName>
</protein>
<dbReference type="PANTHER" id="PTHR34724">
    <property type="entry name" value="OS12G0596101 PROTEIN"/>
    <property type="match status" value="1"/>
</dbReference>
<dbReference type="PANTHER" id="PTHR34724:SF2">
    <property type="entry name" value="OS12G0596101 PROTEIN"/>
    <property type="match status" value="1"/>
</dbReference>
<dbReference type="AlphaFoldDB" id="A0A839QJB7"/>
<dbReference type="EMBL" id="JACHVS010000001">
    <property type="protein sequence ID" value="MBB2994635.1"/>
    <property type="molecule type" value="Genomic_DNA"/>
</dbReference>
<reference evidence="1 2" key="1">
    <citation type="submission" date="2020-08" db="EMBL/GenBank/DDBJ databases">
        <title>Sequencing the genomes of 1000 actinobacteria strains.</title>
        <authorList>
            <person name="Klenk H.-P."/>
        </authorList>
    </citation>
    <scope>NUCLEOTIDE SEQUENCE [LARGE SCALE GENOMIC DNA]</scope>
    <source>
        <strain evidence="1 2">DSM 22826</strain>
    </source>
</reference>
<proteinExistence type="predicted"/>
<dbReference type="Proteomes" id="UP000523000">
    <property type="component" value="Unassembled WGS sequence"/>
</dbReference>
<organism evidence="1 2">
    <name type="scientific">Paeniglutamicibacter cryotolerans</name>
    <dbReference type="NCBI Taxonomy" id="670079"/>
    <lineage>
        <taxon>Bacteria</taxon>
        <taxon>Bacillati</taxon>
        <taxon>Actinomycetota</taxon>
        <taxon>Actinomycetes</taxon>
        <taxon>Micrococcales</taxon>
        <taxon>Micrococcaceae</taxon>
        <taxon>Paeniglutamicibacter</taxon>
    </lineage>
</organism>
<gene>
    <name evidence="1" type="ORF">E9229_000826</name>
</gene>
<comment type="caution">
    <text evidence="1">The sequence shown here is derived from an EMBL/GenBank/DDBJ whole genome shotgun (WGS) entry which is preliminary data.</text>
</comment>
<keyword evidence="2" id="KW-1185">Reference proteome</keyword>
<name>A0A839QJB7_9MICC</name>
<evidence type="ECO:0000313" key="1">
    <source>
        <dbReference type="EMBL" id="MBB2994635.1"/>
    </source>
</evidence>
<sequence length="57" mass="6384">MCRPVKCKKCSKTTWAGCGNHVQDVMRHIPKNERCSCDPNAPREKSGGWLSRLLGGR</sequence>